<feature type="repeat" description="ANK" evidence="3">
    <location>
        <begin position="1023"/>
        <end position="1062"/>
    </location>
</feature>
<evidence type="ECO:0000259" key="4">
    <source>
        <dbReference type="Pfam" id="PF05729"/>
    </source>
</evidence>
<reference evidence="5" key="1">
    <citation type="journal article" date="2023" name="IScience">
        <title>Live-bearing cockroach genome reveals convergent evolutionary mechanisms linked to viviparity in insects and beyond.</title>
        <authorList>
            <person name="Fouks B."/>
            <person name="Harrison M.C."/>
            <person name="Mikhailova A.A."/>
            <person name="Marchal E."/>
            <person name="English S."/>
            <person name="Carruthers M."/>
            <person name="Jennings E.C."/>
            <person name="Chiamaka E.L."/>
            <person name="Frigard R.A."/>
            <person name="Pippel M."/>
            <person name="Attardo G.M."/>
            <person name="Benoit J.B."/>
            <person name="Bornberg-Bauer E."/>
            <person name="Tobe S.S."/>
        </authorList>
    </citation>
    <scope>NUCLEOTIDE SEQUENCE</scope>
    <source>
        <strain evidence="5">Stay&amp;Tobe</strain>
    </source>
</reference>
<name>A0AAD7ZVD7_DIPPU</name>
<feature type="repeat" description="ANK" evidence="3">
    <location>
        <begin position="1682"/>
        <end position="1714"/>
    </location>
</feature>
<dbReference type="InterPro" id="IPR036770">
    <property type="entry name" value="Ankyrin_rpt-contain_sf"/>
</dbReference>
<feature type="repeat" description="ANK" evidence="3">
    <location>
        <begin position="1246"/>
        <end position="1278"/>
    </location>
</feature>
<dbReference type="PROSITE" id="PS50297">
    <property type="entry name" value="ANK_REP_REGION"/>
    <property type="match status" value="22"/>
</dbReference>
<feature type="domain" description="NACHT" evidence="4">
    <location>
        <begin position="638"/>
        <end position="787"/>
    </location>
</feature>
<feature type="repeat" description="ANK" evidence="3">
    <location>
        <begin position="1552"/>
        <end position="1584"/>
    </location>
</feature>
<feature type="repeat" description="ANK" evidence="3">
    <location>
        <begin position="1715"/>
        <end position="1747"/>
    </location>
</feature>
<dbReference type="PANTHER" id="PTHR24198:SF165">
    <property type="entry name" value="ANKYRIN REPEAT-CONTAINING PROTEIN-RELATED"/>
    <property type="match status" value="1"/>
</dbReference>
<feature type="repeat" description="ANK" evidence="3">
    <location>
        <begin position="1980"/>
        <end position="2012"/>
    </location>
</feature>
<dbReference type="InterPro" id="IPR027417">
    <property type="entry name" value="P-loop_NTPase"/>
</dbReference>
<evidence type="ECO:0000256" key="1">
    <source>
        <dbReference type="ARBA" id="ARBA00022737"/>
    </source>
</evidence>
<feature type="repeat" description="ANK" evidence="3">
    <location>
        <begin position="1585"/>
        <end position="1617"/>
    </location>
</feature>
<feature type="repeat" description="ANK" evidence="3">
    <location>
        <begin position="1323"/>
        <end position="1355"/>
    </location>
</feature>
<protein>
    <recommendedName>
        <fullName evidence="4">NACHT domain-containing protein</fullName>
    </recommendedName>
</protein>
<evidence type="ECO:0000313" key="6">
    <source>
        <dbReference type="Proteomes" id="UP001233999"/>
    </source>
</evidence>
<dbReference type="Pfam" id="PF05729">
    <property type="entry name" value="NACHT"/>
    <property type="match status" value="1"/>
</dbReference>
<sequence>GGESYEKTSGHADNKGPDYEIYMSMLLFIRSKQRAKCFKLATNMVGTGAFDDIILWFNDKQSLDEKLYLLQLKHKANKSVTEGDLCSSEGKLSLMKYFCSYLEVMRNFPNDTKEFIIYTNAQIPILTDLSTETCKFISSEGRIVTIPKNSVVYKNVFKCVEDYLTALEDVEKHFRAPCDVLRGNIDYIKNRLKCFKYLPTCRRLLKLTQNIIEFEEELRKQISEWNSESWDVFINSLKLYIEQPSLERLENLINEELEEYCGTSKMYLKFKEGMKDWWSSKSGHFLTEKFAPFWEVIIKDLEVELTSAMINKMDLVSELNFHNIQDISCTGKVLHVICSGSSELSCLKVKQSLANIKHLLIDGNILRQRLKEVMFVWKNCEALIVDSSLHEDSGRSTDEVIAEVSKMLHNNPEKKIVFVSDDGDCFIEKLKSSFHVESYIDKFNLSQMTDTSQQTIMNFKVEFQGQPMELGNFIRNPEVVTSDVIIDLLRKKNIEVGCKLPKETDIYIPRIMERCEIVFEDIIFNVPETDCIAFSGISVSELRNILPHDTIICQFSELTEINKECNHFILEKNSLFSRFCQQYKDKNVHWIEKSENSLIWKQSNGDIKFLIDYLNKNSKPKTYTNILNLLNNGMSSDLVLLTAEPGMGKTIELTHWAQVLKEENHAMWVILVNLNDHTNILTRENITALELLYAAGNITTDFGRSIFKHEFDQGGKIVILFDGFDEICPDYKDKVIRIVNEISSKNINICLTSRTNLQSTLESQLCTLALSLRPFTKNDQITFMRQFWKINNTEKETIFAEKVLKLTAKCLKYEDFTFSSISLHTYMLAVIFDPSCNISLPDHLDILQLYKDFIDIKCQVFFEKERSDQSNLHFKEMSRKMRDTLQQDHEIYAIVAFFTKEDFDRLSNSRNLKKRYNELVETFKNGHEKTGLIVSIANDKPTFVHRTFMEFFVAHWLSKNYESNREFVVNKLFNIEWQTVRAFFDRILCAEFKFHAAILNQSFSTIEILLRSGEIDVNNTDEGGRTPLHLAILQQYSEEQGIQQKILNMLLDYNANLSVKDDVCKWRPLQIAETLESWFVVEILLERGADRNDLVLSKKKINDHEFGTFLVFLFKNGMKNIVNFMLHCGLDVNYMLVSYYYKGIFHMHSTLLHAAASMGQIDLVRLLVEKGGGLEIENREKRTPVMVACLTGNFEVVKFLKAHGAQMNVIDTHQNTALILASQSGNVQLVSFLVQSGLDVNTRNELGQNALLEAAEHKNWDIVRFLISSGADITSFNKVHNDSIDPHKNYGKTVLHFASEHDVEDIIVDILNTEININVKDGNMMTPVLTAATSKKWEVVKLLLKEGADHLATDISGNTLLHYAAEYGATDIISILLGYKMDINIRNKYLQTPTLRAASYSEWETVEQLLEHGADYTARDNKGNTIKQYITAERLGRDIFNHLPVGKNINDIINNVLTSADKANFYKNLETATNSVECGADYKASDDGGNTLLHYAAEQDAATIIKQLPDLGESVNVTNRDMETSAQMAGKMGNSESMKLLLERGVDRITSNGNTLLHYAAECETVEIVAQLLDAGINVDITNKSMQTPAHRAVLKGRLDIVKFLLEHGANASACDICGKSLIYYAVFESTLDLPKLNYGNIHYYTDVFTHNSKNRTSKTINWDIVKLLIEHGADKMTSDRDGNTLLHCAANHSGIDIINQLLDAGIYVDVRNSKEQTPLHLSLYNGKCAVMKYLVENGADLKACDNEGNTLLHSAAKHSGIDTIKYLLDSGMNINDTNKKNQTVAHLAVHHEKCEVFKYLVDNGADLRLCDNEGNTLLHSAAKHGSIDTIKYLLDSGMNVNDTNRKMQTAAYLACYHDKCEVFKYLVDNGADLRLCDDNNGNTLLHYAAMCGSIDIIKYLLDSGMNINGTNKLMQTAAYFTLYYDKCEALKYLVENGADLRICDKKGNTLLHCAALCGSIDIIKYLLDSGMNINGTNKDMQTAAYLALDLENCEVLKYLVDNGADLRHCDNEGNTLLHSAALCGRIHFIKYLLDSGMNINGTNKKMQTAAYFALDLDSCEALKYLVDNGADLRICDHEGNTLLHSAAKHGSIDTIKYLLDSGMNINDTNKEMQTAAYFTMCHGKCETLKYLVDNGADLRLCDNEGNTLLHSAAKHGSIDIIKYLLDSGLNINDTNKKMQTAAYFTMCHGKCEALKYLVDNGADLRLCDNEGNTLLHCAALYGSIDIIKYLLDSGMNINGTNKKMQTAAYFTMCHGKCEALKYLVENGADLRLCNNEGNTLLHYAALYRSIDIIKYLLDSGMNINGTNKKMQTAAYFTMCHGVRL</sequence>
<feature type="repeat" description="ANK" evidence="3">
    <location>
        <begin position="1356"/>
        <end position="1388"/>
    </location>
</feature>
<dbReference type="Pfam" id="PF13637">
    <property type="entry name" value="Ank_4"/>
    <property type="match status" value="3"/>
</dbReference>
<dbReference type="PROSITE" id="PS50088">
    <property type="entry name" value="ANK_REPEAT"/>
    <property type="match status" value="26"/>
</dbReference>
<dbReference type="PANTHER" id="PTHR24198">
    <property type="entry name" value="ANKYRIN REPEAT AND PROTEIN KINASE DOMAIN-CONTAINING PROTEIN"/>
    <property type="match status" value="1"/>
</dbReference>
<feature type="repeat" description="ANK" evidence="3">
    <location>
        <begin position="1180"/>
        <end position="1212"/>
    </location>
</feature>
<organism evidence="5 6">
    <name type="scientific">Diploptera punctata</name>
    <name type="common">Pacific beetle cockroach</name>
    <dbReference type="NCBI Taxonomy" id="6984"/>
    <lineage>
        <taxon>Eukaryota</taxon>
        <taxon>Metazoa</taxon>
        <taxon>Ecdysozoa</taxon>
        <taxon>Arthropoda</taxon>
        <taxon>Hexapoda</taxon>
        <taxon>Insecta</taxon>
        <taxon>Pterygota</taxon>
        <taxon>Neoptera</taxon>
        <taxon>Polyneoptera</taxon>
        <taxon>Dictyoptera</taxon>
        <taxon>Blattodea</taxon>
        <taxon>Blaberoidea</taxon>
        <taxon>Blaberidae</taxon>
        <taxon>Diplopterinae</taxon>
        <taxon>Diploptera</taxon>
    </lineage>
</organism>
<feature type="repeat" description="ANK" evidence="3">
    <location>
        <begin position="2211"/>
        <end position="2243"/>
    </location>
</feature>
<feature type="repeat" description="ANK" evidence="3">
    <location>
        <begin position="1290"/>
        <end position="1322"/>
    </location>
</feature>
<feature type="repeat" description="ANK" evidence="3">
    <location>
        <begin position="1147"/>
        <end position="1179"/>
    </location>
</feature>
<dbReference type="Gene3D" id="3.40.50.300">
    <property type="entry name" value="P-loop containing nucleotide triphosphate hydrolases"/>
    <property type="match status" value="1"/>
</dbReference>
<feature type="repeat" description="ANK" evidence="3">
    <location>
        <begin position="1781"/>
        <end position="1813"/>
    </location>
</feature>
<evidence type="ECO:0000256" key="2">
    <source>
        <dbReference type="ARBA" id="ARBA00023043"/>
    </source>
</evidence>
<evidence type="ECO:0000313" key="5">
    <source>
        <dbReference type="EMBL" id="KAJ9587146.1"/>
    </source>
</evidence>
<dbReference type="Gene3D" id="1.25.40.20">
    <property type="entry name" value="Ankyrin repeat-containing domain"/>
    <property type="match status" value="9"/>
</dbReference>
<feature type="repeat" description="ANK" evidence="3">
    <location>
        <begin position="1947"/>
        <end position="1979"/>
    </location>
</feature>
<dbReference type="Proteomes" id="UP001233999">
    <property type="component" value="Unassembled WGS sequence"/>
</dbReference>
<dbReference type="Pfam" id="PF13606">
    <property type="entry name" value="Ank_3"/>
    <property type="match status" value="1"/>
</dbReference>
<feature type="repeat" description="ANK" evidence="3">
    <location>
        <begin position="1748"/>
        <end position="1780"/>
    </location>
</feature>
<dbReference type="SUPFAM" id="SSF52540">
    <property type="entry name" value="P-loop containing nucleoside triphosphate hydrolases"/>
    <property type="match status" value="1"/>
</dbReference>
<dbReference type="PRINTS" id="PR01415">
    <property type="entry name" value="ANKYRIN"/>
</dbReference>
<accession>A0AAD7ZVD7</accession>
<feature type="repeat" description="ANK" evidence="3">
    <location>
        <begin position="1488"/>
        <end position="1520"/>
    </location>
</feature>
<dbReference type="EMBL" id="JASPKZ010006480">
    <property type="protein sequence ID" value="KAJ9587146.1"/>
    <property type="molecule type" value="Genomic_DNA"/>
</dbReference>
<evidence type="ECO:0000256" key="3">
    <source>
        <dbReference type="PROSITE-ProRule" id="PRU00023"/>
    </source>
</evidence>
<dbReference type="InterPro" id="IPR002110">
    <property type="entry name" value="Ankyrin_rpt"/>
</dbReference>
<dbReference type="SMART" id="SM00248">
    <property type="entry name" value="ANK"/>
    <property type="match status" value="35"/>
</dbReference>
<gene>
    <name evidence="5" type="ORF">L9F63_019334</name>
</gene>
<feature type="repeat" description="ANK" evidence="3">
    <location>
        <begin position="2013"/>
        <end position="2045"/>
    </location>
</feature>
<dbReference type="InterPro" id="IPR007111">
    <property type="entry name" value="NACHT_NTPase"/>
</dbReference>
<dbReference type="Pfam" id="PF12796">
    <property type="entry name" value="Ank_2"/>
    <property type="match status" value="9"/>
</dbReference>
<feature type="repeat" description="ANK" evidence="3">
    <location>
        <begin position="1814"/>
        <end position="1846"/>
    </location>
</feature>
<reference evidence="5" key="2">
    <citation type="submission" date="2023-05" db="EMBL/GenBank/DDBJ databases">
        <authorList>
            <person name="Fouks B."/>
        </authorList>
    </citation>
    <scope>NUCLEOTIDE SEQUENCE</scope>
    <source>
        <strain evidence="5">Stay&amp;Tobe</strain>
        <tissue evidence="5">Testes</tissue>
    </source>
</reference>
<proteinExistence type="predicted"/>
<dbReference type="SUPFAM" id="SSF48403">
    <property type="entry name" value="Ankyrin repeat"/>
    <property type="match status" value="5"/>
</dbReference>
<feature type="repeat" description="ANK" evidence="3">
    <location>
        <begin position="2079"/>
        <end position="2111"/>
    </location>
</feature>
<feature type="repeat" description="ANK" evidence="3">
    <location>
        <begin position="1213"/>
        <end position="1245"/>
    </location>
</feature>
<feature type="repeat" description="ANK" evidence="3">
    <location>
        <begin position="1389"/>
        <end position="1421"/>
    </location>
</feature>
<comment type="caution">
    <text evidence="5">The sequence shown here is derived from an EMBL/GenBank/DDBJ whole genome shotgun (WGS) entry which is preliminary data.</text>
</comment>
<keyword evidence="2 3" id="KW-0040">ANK repeat</keyword>
<keyword evidence="1" id="KW-0677">Repeat</keyword>
<feature type="non-terminal residue" evidence="5">
    <location>
        <position position="1"/>
    </location>
</feature>
<feature type="repeat" description="ANK" evidence="3">
    <location>
        <begin position="1881"/>
        <end position="1913"/>
    </location>
</feature>
<feature type="repeat" description="ANK" evidence="3">
    <location>
        <begin position="1847"/>
        <end position="1879"/>
    </location>
</feature>
<feature type="repeat" description="ANK" evidence="3">
    <location>
        <begin position="2277"/>
        <end position="2309"/>
    </location>
</feature>
<feature type="repeat" description="ANK" evidence="3">
    <location>
        <begin position="2145"/>
        <end position="2177"/>
    </location>
</feature>
<keyword evidence="6" id="KW-1185">Reference proteome</keyword>